<dbReference type="SMART" id="SM00387">
    <property type="entry name" value="HATPase_c"/>
    <property type="match status" value="1"/>
</dbReference>
<dbReference type="Pfam" id="PF02518">
    <property type="entry name" value="HATPase_c"/>
    <property type="match status" value="1"/>
</dbReference>
<dbReference type="InterPro" id="IPR003661">
    <property type="entry name" value="HisK_dim/P_dom"/>
</dbReference>
<dbReference type="Pfam" id="PF00072">
    <property type="entry name" value="Response_reg"/>
    <property type="match status" value="2"/>
</dbReference>
<dbReference type="InterPro" id="IPR001789">
    <property type="entry name" value="Sig_transdc_resp-reg_receiver"/>
</dbReference>
<gene>
    <name evidence="19" type="ORF">FM068_08540</name>
</gene>
<feature type="transmembrane region" description="Helical" evidence="15">
    <location>
        <begin position="49"/>
        <end position="69"/>
    </location>
</feature>
<dbReference type="EC" id="2.7.13.3" evidence="4"/>
<dbReference type="SUPFAM" id="SSF55874">
    <property type="entry name" value="ATPase domain of HSP90 chaperone/DNA topoisomerase II/histidine kinase"/>
    <property type="match status" value="1"/>
</dbReference>
<dbReference type="InterPro" id="IPR005467">
    <property type="entry name" value="His_kinase_dom"/>
</dbReference>
<evidence type="ECO:0000259" key="17">
    <source>
        <dbReference type="PROSITE" id="PS50110"/>
    </source>
</evidence>
<keyword evidence="8" id="KW-0418">Kinase</keyword>
<dbReference type="SUPFAM" id="SSF47384">
    <property type="entry name" value="Homodimeric domain of signal transducing histidine kinase"/>
    <property type="match status" value="1"/>
</dbReference>
<evidence type="ECO:0000256" key="5">
    <source>
        <dbReference type="ARBA" id="ARBA00022475"/>
    </source>
</evidence>
<dbReference type="Proteomes" id="UP000472380">
    <property type="component" value="Unassembled WGS sequence"/>
</dbReference>
<dbReference type="EMBL" id="VJNE01000018">
    <property type="protein sequence ID" value="MZG28633.1"/>
    <property type="molecule type" value="Genomic_DNA"/>
</dbReference>
<feature type="domain" description="Histidine kinase" evidence="16">
    <location>
        <begin position="521"/>
        <end position="745"/>
    </location>
</feature>
<feature type="region of interest" description="Disordered" evidence="14">
    <location>
        <begin position="19"/>
        <end position="38"/>
    </location>
</feature>
<evidence type="ECO:0000313" key="20">
    <source>
        <dbReference type="Proteomes" id="UP000472380"/>
    </source>
</evidence>
<dbReference type="PANTHER" id="PTHR45339:SF5">
    <property type="entry name" value="HISTIDINE KINASE"/>
    <property type="match status" value="1"/>
</dbReference>
<feature type="domain" description="PAC" evidence="18">
    <location>
        <begin position="445"/>
        <end position="499"/>
    </location>
</feature>
<feature type="domain" description="Response regulatory" evidence="17">
    <location>
        <begin position="904"/>
        <end position="1037"/>
    </location>
</feature>
<evidence type="ECO:0000256" key="4">
    <source>
        <dbReference type="ARBA" id="ARBA00012438"/>
    </source>
</evidence>
<dbReference type="Pfam" id="PF00512">
    <property type="entry name" value="HisKA"/>
    <property type="match status" value="1"/>
</dbReference>
<dbReference type="SUPFAM" id="SSF52172">
    <property type="entry name" value="CheY-like"/>
    <property type="match status" value="2"/>
</dbReference>
<dbReference type="InterPro" id="IPR033479">
    <property type="entry name" value="dCache_1"/>
</dbReference>
<sequence>MTPACRPTWKRFPSSCRPCAMPTPRSSTPSLSFNKGTQRMTETDNKTRYGRIASILIALAIVIAAFALFTTMNNERISEQNTKYLQGSTEQSARRISEWMADSQTEIKLLSSMYASTLSGVDEISAAGIEQLANYTKFDYTTISLEDGRTIDNTGQEADAADREYFMQGMEGESGICAVDNSLFYNDLSVIFYTPLYFDGEVVGVICGAYREDSMEKFLRTYIFGEQTNTYLLERDGDVMAHSSTTYSSGVKSAVDLYFEEGSSGNISRDDLESSLQNGVSVTFNYKGESGSGTAYVMPIENYDWLIMRTFPSSITDGMQSRANAAGLVLVGLVGGALALVAGVLLVQTMRQRRKLLSESEHVTSIVNSSLVLFNRFAVIDLANNTYEYLKDEGIKDDLPRNGEYHMFRYYWQTRFCDDDEAERMKEELKPEAIRERLTEDVPYLHFEYRLRDQETGEVRWSQASMLPLQRDGSGVVTSVLLSVQDVTDVKEREIANRNALEDAFREAERASRAKTDFLNSMSHDIRTPMNSIMGLTAIASMYLDDPERVKDCLTKITTSSRHLLGLINEVLDMAKIESGNLGLSEEDFDLPETVESLMSIMTPQINDKKLNLKVEIADIQHEHVVGDPMRLQQVFVNIMGNSVKFTPEGGTVSLRIKELPSRVKGSGCYEFTFSDTGCGMSEDFVKTVFEPFTRANDSRVTKVEGTGLGMSIVRSVVNLMNGTIDVKSKLGEGTTFTVTVYMKLRDGDDQDLTPLEGLRVLVADDEEAAAESACEVLKSIGMEPDYVLSGEDAVEAVRRSVEDERSYVAVILDWKMPGKSGIEAAREIREIVSDDMPIIILSAYDWTAVEQEARSVGVDAFIAKPLFKSRLVHVMKGLLTSEEESEPTSEYEVLKQSDFSGHRVLLTEDNSIAAAIALDIMGMTGLEVDHAENGRIAVEKLLDAEPGYYDLVFMDIQMPVMNGYESASAIRAAAEGKGLDDTTITPRPDLGEIPIVALTADAFADDVARARAAGMNAHMSKPMEIELLVKTLKEWL</sequence>
<feature type="modified residue" description="4-aspartylphosphate" evidence="13">
    <location>
        <position position="814"/>
    </location>
</feature>
<proteinExistence type="inferred from homology"/>
<keyword evidence="9 15" id="KW-1133">Transmembrane helix</keyword>
<keyword evidence="6 13" id="KW-0597">Phosphoprotein</keyword>
<evidence type="ECO:0000256" key="11">
    <source>
        <dbReference type="ARBA" id="ARBA00023136"/>
    </source>
</evidence>
<dbReference type="PRINTS" id="PR00344">
    <property type="entry name" value="BCTRLSENSOR"/>
</dbReference>
<evidence type="ECO:0000256" key="1">
    <source>
        <dbReference type="ARBA" id="ARBA00000085"/>
    </source>
</evidence>
<accession>A0A6L8Q5P1</accession>
<dbReference type="InterPro" id="IPR036890">
    <property type="entry name" value="HATPase_C_sf"/>
</dbReference>
<name>A0A6L8Q5P1_9ACTN</name>
<evidence type="ECO:0000256" key="9">
    <source>
        <dbReference type="ARBA" id="ARBA00022989"/>
    </source>
</evidence>
<evidence type="ECO:0000259" key="18">
    <source>
        <dbReference type="PROSITE" id="PS50113"/>
    </source>
</evidence>
<comment type="caution">
    <text evidence="19">The sequence shown here is derived from an EMBL/GenBank/DDBJ whole genome shotgun (WGS) entry which is preliminary data.</text>
</comment>
<dbReference type="InterPro" id="IPR004358">
    <property type="entry name" value="Sig_transdc_His_kin-like_C"/>
</dbReference>
<evidence type="ECO:0000256" key="6">
    <source>
        <dbReference type="ARBA" id="ARBA00022553"/>
    </source>
</evidence>
<feature type="modified residue" description="4-aspartylphosphate" evidence="13">
    <location>
        <position position="956"/>
    </location>
</feature>
<evidence type="ECO:0000256" key="7">
    <source>
        <dbReference type="ARBA" id="ARBA00022692"/>
    </source>
</evidence>
<evidence type="ECO:0000256" key="2">
    <source>
        <dbReference type="ARBA" id="ARBA00004651"/>
    </source>
</evidence>
<keyword evidence="11 15" id="KW-0472">Membrane</keyword>
<dbReference type="GO" id="GO:0000155">
    <property type="term" value="F:phosphorelay sensor kinase activity"/>
    <property type="evidence" value="ECO:0007669"/>
    <property type="project" value="InterPro"/>
</dbReference>
<keyword evidence="8" id="KW-0808">Transferase</keyword>
<dbReference type="SMART" id="SM00448">
    <property type="entry name" value="REC"/>
    <property type="match status" value="2"/>
</dbReference>
<dbReference type="PANTHER" id="PTHR45339">
    <property type="entry name" value="HYBRID SIGNAL TRANSDUCTION HISTIDINE KINASE J"/>
    <property type="match status" value="1"/>
</dbReference>
<dbReference type="AlphaFoldDB" id="A0A6L8Q5P1"/>
<dbReference type="Gene3D" id="1.10.287.130">
    <property type="match status" value="1"/>
</dbReference>
<evidence type="ECO:0000256" key="13">
    <source>
        <dbReference type="PROSITE-ProRule" id="PRU00169"/>
    </source>
</evidence>
<dbReference type="GO" id="GO:0005886">
    <property type="term" value="C:plasma membrane"/>
    <property type="evidence" value="ECO:0007669"/>
    <property type="project" value="UniProtKB-SubCell"/>
</dbReference>
<organism evidence="19 20">
    <name type="scientific">Adlercreutzia equolifaciens</name>
    <dbReference type="NCBI Taxonomy" id="446660"/>
    <lineage>
        <taxon>Bacteria</taxon>
        <taxon>Bacillati</taxon>
        <taxon>Actinomycetota</taxon>
        <taxon>Coriobacteriia</taxon>
        <taxon>Eggerthellales</taxon>
        <taxon>Eggerthellaceae</taxon>
        <taxon>Adlercreutzia</taxon>
    </lineage>
</organism>
<dbReference type="InterPro" id="IPR011006">
    <property type="entry name" value="CheY-like_superfamily"/>
</dbReference>
<evidence type="ECO:0000256" key="14">
    <source>
        <dbReference type="SAM" id="MobiDB-lite"/>
    </source>
</evidence>
<dbReference type="PROSITE" id="PS50109">
    <property type="entry name" value="HIS_KIN"/>
    <property type="match status" value="1"/>
</dbReference>
<feature type="domain" description="Response regulatory" evidence="17">
    <location>
        <begin position="760"/>
        <end position="880"/>
    </location>
</feature>
<evidence type="ECO:0000256" key="3">
    <source>
        <dbReference type="ARBA" id="ARBA00006402"/>
    </source>
</evidence>
<evidence type="ECO:0000256" key="10">
    <source>
        <dbReference type="ARBA" id="ARBA00023012"/>
    </source>
</evidence>
<dbReference type="InterPro" id="IPR036097">
    <property type="entry name" value="HisK_dim/P_sf"/>
</dbReference>
<evidence type="ECO:0000313" key="19">
    <source>
        <dbReference type="EMBL" id="MZG28633.1"/>
    </source>
</evidence>
<reference evidence="19 20" key="1">
    <citation type="submission" date="2019-07" db="EMBL/GenBank/DDBJ databases">
        <title>Draft genome sequence of Adlercreutzia equolifaciens IPLA 37004, a human intestinal strain that does not produces equol from daidzein.</title>
        <authorList>
            <person name="Vazquez L."/>
            <person name="Florez A.B."/>
            <person name="Mayo B."/>
        </authorList>
    </citation>
    <scope>NUCLEOTIDE SEQUENCE [LARGE SCALE GENOMIC DNA]</scope>
    <source>
        <strain evidence="19 20">IPLA 37004</strain>
    </source>
</reference>
<dbReference type="PROSITE" id="PS50113">
    <property type="entry name" value="PAC"/>
    <property type="match status" value="1"/>
</dbReference>
<dbReference type="FunFam" id="3.30.565.10:FF:000010">
    <property type="entry name" value="Sensor histidine kinase RcsC"/>
    <property type="match status" value="1"/>
</dbReference>
<comment type="similarity">
    <text evidence="3">In the N-terminal section; belongs to the phytochrome family.</text>
</comment>
<dbReference type="Gene3D" id="3.30.565.10">
    <property type="entry name" value="Histidine kinase-like ATPase, C-terminal domain"/>
    <property type="match status" value="1"/>
</dbReference>
<dbReference type="Pfam" id="PF02743">
    <property type="entry name" value="dCache_1"/>
    <property type="match status" value="1"/>
</dbReference>
<dbReference type="CDD" id="cd00082">
    <property type="entry name" value="HisKA"/>
    <property type="match status" value="1"/>
</dbReference>
<keyword evidence="7 15" id="KW-0812">Transmembrane</keyword>
<evidence type="ECO:0000259" key="16">
    <source>
        <dbReference type="PROSITE" id="PS50109"/>
    </source>
</evidence>
<evidence type="ECO:0000256" key="12">
    <source>
        <dbReference type="ARBA" id="ARBA00074306"/>
    </source>
</evidence>
<feature type="transmembrane region" description="Helical" evidence="15">
    <location>
        <begin position="325"/>
        <end position="347"/>
    </location>
</feature>
<dbReference type="InterPro" id="IPR000700">
    <property type="entry name" value="PAS-assoc_C"/>
</dbReference>
<comment type="catalytic activity">
    <reaction evidence="1">
        <text>ATP + protein L-histidine = ADP + protein N-phospho-L-histidine.</text>
        <dbReference type="EC" id="2.7.13.3"/>
    </reaction>
</comment>
<evidence type="ECO:0000256" key="8">
    <source>
        <dbReference type="ARBA" id="ARBA00022777"/>
    </source>
</evidence>
<keyword evidence="5" id="KW-1003">Cell membrane</keyword>
<protein>
    <recommendedName>
        <fullName evidence="12">Circadian input-output histidine kinase CikA</fullName>
        <ecNumber evidence="4">2.7.13.3</ecNumber>
    </recommendedName>
</protein>
<dbReference type="Gene3D" id="3.30.450.20">
    <property type="entry name" value="PAS domain"/>
    <property type="match status" value="2"/>
</dbReference>
<comment type="subcellular location">
    <subcellularLocation>
        <location evidence="2">Cell membrane</location>
        <topology evidence="2">Multi-pass membrane protein</topology>
    </subcellularLocation>
</comment>
<feature type="compositionally biased region" description="Polar residues" evidence="14">
    <location>
        <begin position="24"/>
        <end position="38"/>
    </location>
</feature>
<evidence type="ECO:0000256" key="15">
    <source>
        <dbReference type="SAM" id="Phobius"/>
    </source>
</evidence>
<keyword evidence="10" id="KW-0902">Two-component regulatory system</keyword>
<dbReference type="InterPro" id="IPR003594">
    <property type="entry name" value="HATPase_dom"/>
</dbReference>
<dbReference type="CDD" id="cd17546">
    <property type="entry name" value="REC_hyHK_CKI1_RcsC-like"/>
    <property type="match status" value="2"/>
</dbReference>
<dbReference type="PROSITE" id="PS50110">
    <property type="entry name" value="RESPONSE_REGULATORY"/>
    <property type="match status" value="2"/>
</dbReference>
<dbReference type="SMART" id="SM00388">
    <property type="entry name" value="HisKA"/>
    <property type="match status" value="1"/>
</dbReference>
<dbReference type="Gene3D" id="3.40.50.2300">
    <property type="match status" value="2"/>
</dbReference>